<evidence type="ECO:0000313" key="2">
    <source>
        <dbReference type="Proteomes" id="UP000887013"/>
    </source>
</evidence>
<comment type="caution">
    <text evidence="1">The sequence shown here is derived from an EMBL/GenBank/DDBJ whole genome shotgun (WGS) entry which is preliminary data.</text>
</comment>
<dbReference type="AlphaFoldDB" id="A0A8X6PWI6"/>
<dbReference type="Proteomes" id="UP000887013">
    <property type="component" value="Unassembled WGS sequence"/>
</dbReference>
<dbReference type="EMBL" id="BMAW01073254">
    <property type="protein sequence ID" value="GFT86973.1"/>
    <property type="molecule type" value="Genomic_DNA"/>
</dbReference>
<protein>
    <recommendedName>
        <fullName evidence="3">Peptidase aspartic putative domain-containing protein</fullName>
    </recommendedName>
</protein>
<gene>
    <name evidence="1" type="primary">AVEN_271930_1</name>
    <name evidence="1" type="ORF">NPIL_530881</name>
</gene>
<reference evidence="1" key="1">
    <citation type="submission" date="2020-08" db="EMBL/GenBank/DDBJ databases">
        <title>Multicomponent nature underlies the extraordinary mechanical properties of spider dragline silk.</title>
        <authorList>
            <person name="Kono N."/>
            <person name="Nakamura H."/>
            <person name="Mori M."/>
            <person name="Yoshida Y."/>
            <person name="Ohtoshi R."/>
            <person name="Malay A.D."/>
            <person name="Moran D.A.P."/>
            <person name="Tomita M."/>
            <person name="Numata K."/>
            <person name="Arakawa K."/>
        </authorList>
    </citation>
    <scope>NUCLEOTIDE SEQUENCE</scope>
</reference>
<accession>A0A8X6PWI6</accession>
<name>A0A8X6PWI6_NEPPI</name>
<evidence type="ECO:0000313" key="1">
    <source>
        <dbReference type="EMBL" id="GFT86973.1"/>
    </source>
</evidence>
<sequence>MAYNLPRHTAKICRCSVCCLICEKRLFVILRPELPLKNADTFLKESSNTQDTSAFFNQQSLTGVIYLKTLTEHIRNKGKTRSARALLDDGSHRLLLGANVFGKISTGRIEVLKSGISAIETKHGWCVLGSRKKNRSITIASLNLQNFTVPDMRDLEFLDVSDPIEGKSTTLLEEEILTHFRGSIKVSKDQRYEVALPWLPSINL</sequence>
<organism evidence="1 2">
    <name type="scientific">Nephila pilipes</name>
    <name type="common">Giant wood spider</name>
    <name type="synonym">Nephila maculata</name>
    <dbReference type="NCBI Taxonomy" id="299642"/>
    <lineage>
        <taxon>Eukaryota</taxon>
        <taxon>Metazoa</taxon>
        <taxon>Ecdysozoa</taxon>
        <taxon>Arthropoda</taxon>
        <taxon>Chelicerata</taxon>
        <taxon>Arachnida</taxon>
        <taxon>Araneae</taxon>
        <taxon>Araneomorphae</taxon>
        <taxon>Entelegynae</taxon>
        <taxon>Araneoidea</taxon>
        <taxon>Nephilidae</taxon>
        <taxon>Nephila</taxon>
    </lineage>
</organism>
<keyword evidence="2" id="KW-1185">Reference proteome</keyword>
<proteinExistence type="predicted"/>
<evidence type="ECO:0008006" key="3">
    <source>
        <dbReference type="Google" id="ProtNLM"/>
    </source>
</evidence>